<dbReference type="Pfam" id="PF01926">
    <property type="entry name" value="MMR_HSR1"/>
    <property type="match status" value="1"/>
</dbReference>
<protein>
    <recommendedName>
        <fullName evidence="9">GTPase Obg</fullName>
        <ecNumber evidence="9">3.6.5.-</ecNumber>
    </recommendedName>
    <alternativeName>
        <fullName evidence="9">GTP-binding protein Obg</fullName>
    </alternativeName>
</protein>
<evidence type="ECO:0000256" key="1">
    <source>
        <dbReference type="ARBA" id="ARBA00001946"/>
    </source>
</evidence>
<dbReference type="InterPro" id="IPR045086">
    <property type="entry name" value="OBG_GTPase"/>
</dbReference>
<dbReference type="PROSITE" id="PS51710">
    <property type="entry name" value="G_OBG"/>
    <property type="match status" value="1"/>
</dbReference>
<comment type="subcellular location">
    <subcellularLocation>
        <location evidence="9">Cytoplasm</location>
    </subcellularLocation>
</comment>
<dbReference type="InterPro" id="IPR036346">
    <property type="entry name" value="GTP-bd_prot_GTP1/OBG_C_sf"/>
</dbReference>
<feature type="domain" description="OCT" evidence="12">
    <location>
        <begin position="342"/>
        <end position="420"/>
    </location>
</feature>
<evidence type="ECO:0000256" key="3">
    <source>
        <dbReference type="ARBA" id="ARBA00022490"/>
    </source>
</evidence>
<feature type="binding site" evidence="9">
    <location>
        <position position="191"/>
    </location>
    <ligand>
        <name>Mg(2+)</name>
        <dbReference type="ChEBI" id="CHEBI:18420"/>
    </ligand>
</feature>
<feature type="region of interest" description="Disordered" evidence="10">
    <location>
        <begin position="119"/>
        <end position="140"/>
    </location>
</feature>
<dbReference type="PANTHER" id="PTHR11702">
    <property type="entry name" value="DEVELOPMENTALLY REGULATED GTP-BINDING PROTEIN-RELATED"/>
    <property type="match status" value="1"/>
</dbReference>
<dbReference type="InterPro" id="IPR027417">
    <property type="entry name" value="P-loop_NTPase"/>
</dbReference>
<dbReference type="PIRSF" id="PIRSF002401">
    <property type="entry name" value="GTP_bd_Obg/CgtA"/>
    <property type="match status" value="1"/>
</dbReference>
<dbReference type="Gene3D" id="3.40.50.300">
    <property type="entry name" value="P-loop containing nucleotide triphosphate hydrolases"/>
    <property type="match status" value="1"/>
</dbReference>
<dbReference type="NCBIfam" id="TIGR00231">
    <property type="entry name" value="small_GTP"/>
    <property type="match status" value="1"/>
</dbReference>
<evidence type="ECO:0000259" key="11">
    <source>
        <dbReference type="PROSITE" id="PS51710"/>
    </source>
</evidence>
<evidence type="ECO:0000259" key="12">
    <source>
        <dbReference type="PROSITE" id="PS51881"/>
    </source>
</evidence>
<feature type="binding site" evidence="9">
    <location>
        <begin position="308"/>
        <end position="310"/>
    </location>
    <ligand>
        <name>GTP</name>
        <dbReference type="ChEBI" id="CHEBI:37565"/>
    </ligand>
</feature>
<feature type="binding site" evidence="9">
    <location>
        <begin position="280"/>
        <end position="283"/>
    </location>
    <ligand>
        <name>GTP</name>
        <dbReference type="ChEBI" id="CHEBI:37565"/>
    </ligand>
</feature>
<evidence type="ECO:0000313" key="14">
    <source>
        <dbReference type="EMBL" id="HIR65358.1"/>
    </source>
</evidence>
<evidence type="ECO:0000256" key="4">
    <source>
        <dbReference type="ARBA" id="ARBA00022723"/>
    </source>
</evidence>
<dbReference type="InterPro" id="IPR006169">
    <property type="entry name" value="GTP1_OBG_dom"/>
</dbReference>
<dbReference type="GO" id="GO:0003924">
    <property type="term" value="F:GTPase activity"/>
    <property type="evidence" value="ECO:0007669"/>
    <property type="project" value="UniProtKB-UniRule"/>
</dbReference>
<dbReference type="HAMAP" id="MF_01454">
    <property type="entry name" value="GTPase_Obg"/>
    <property type="match status" value="1"/>
</dbReference>
<dbReference type="InterPro" id="IPR014100">
    <property type="entry name" value="GTP-bd_Obg/CgtA"/>
</dbReference>
<reference evidence="14" key="2">
    <citation type="journal article" date="2021" name="PeerJ">
        <title>Extensive microbial diversity within the chicken gut microbiome revealed by metagenomics and culture.</title>
        <authorList>
            <person name="Gilroy R."/>
            <person name="Ravi A."/>
            <person name="Getino M."/>
            <person name="Pursley I."/>
            <person name="Horton D.L."/>
            <person name="Alikhan N.F."/>
            <person name="Baker D."/>
            <person name="Gharbi K."/>
            <person name="Hall N."/>
            <person name="Watson M."/>
            <person name="Adriaenssens E.M."/>
            <person name="Foster-Nyarko E."/>
            <person name="Jarju S."/>
            <person name="Secka A."/>
            <person name="Antonio M."/>
            <person name="Oren A."/>
            <person name="Chaudhuri R.R."/>
            <person name="La Ragione R."/>
            <person name="Hildebrand F."/>
            <person name="Pallen M.J."/>
        </authorList>
    </citation>
    <scope>NUCLEOTIDE SEQUENCE</scope>
    <source>
        <strain evidence="14">CHK121-14286</strain>
    </source>
</reference>
<dbReference type="GO" id="GO:0005737">
    <property type="term" value="C:cytoplasm"/>
    <property type="evidence" value="ECO:0007669"/>
    <property type="project" value="UniProtKB-SubCell"/>
</dbReference>
<dbReference type="GO" id="GO:0042254">
    <property type="term" value="P:ribosome biogenesis"/>
    <property type="evidence" value="ECO:0007669"/>
    <property type="project" value="UniProtKB-UniRule"/>
</dbReference>
<comment type="subunit">
    <text evidence="9">Monomer.</text>
</comment>
<dbReference type="FunFam" id="2.70.210.12:FF:000001">
    <property type="entry name" value="GTPase Obg"/>
    <property type="match status" value="1"/>
</dbReference>
<feature type="compositionally biased region" description="Basic residues" evidence="10">
    <location>
        <begin position="123"/>
        <end position="135"/>
    </location>
</feature>
<sequence length="420" mass="46102">MFIDKVKIFIKSGNGGNGSASLHTEKYVPNGGPDGGDGGKGGDIVFVATSAENTLNAFHFQKHFRAENGENGAKKNCYGKCGADLEIKVPVGTVIKTADGDIVADMYYDGQREVVLKGGRGGRGNRHFATSRRRSPSFAEHGVKTEEKEVVLELKTIADVGLVGFPNVGKSTLLSVVSDAKPKIANYHFTTLSPNLGVVSYYDKTFVVADIPGLIEGASEGAGLGHSFLRHIERTRVLVHVVDISGSEQRDPLEDFQLINNEIFRYDESLKSVPMIVVANKMDMPEAEENLKRFEKKYGKKYTVIPMTTIIHEGVEQLLKTLVEVLDKLPPAQPLQFTPVSLEEEESDDFSVEMLQQGVFEVVGGLVKILTRKVNMDDYDSFGYFQRVMKEKGVIDSLRKAGAKDGDTVIIGDIEFDFVD</sequence>
<dbReference type="GO" id="GO:0005525">
    <property type="term" value="F:GTP binding"/>
    <property type="evidence" value="ECO:0007669"/>
    <property type="project" value="UniProtKB-UniRule"/>
</dbReference>
<evidence type="ECO:0000256" key="7">
    <source>
        <dbReference type="ARBA" id="ARBA00022842"/>
    </source>
</evidence>
<gene>
    <name evidence="14" type="primary">obgE</name>
    <name evidence="9" type="synonym">obg</name>
    <name evidence="14" type="ORF">IAC95_00485</name>
</gene>
<feature type="binding site" evidence="9">
    <location>
        <position position="171"/>
    </location>
    <ligand>
        <name>Mg(2+)</name>
        <dbReference type="ChEBI" id="CHEBI:18420"/>
    </ligand>
</feature>
<dbReference type="Pfam" id="PF01018">
    <property type="entry name" value="GTP1_OBG"/>
    <property type="match status" value="1"/>
</dbReference>
<keyword evidence="5 9" id="KW-0547">Nucleotide-binding</keyword>
<evidence type="ECO:0000256" key="2">
    <source>
        <dbReference type="ARBA" id="ARBA00007699"/>
    </source>
</evidence>
<accession>A0A9D1E2U0</accession>
<evidence type="ECO:0000313" key="15">
    <source>
        <dbReference type="Proteomes" id="UP000824200"/>
    </source>
</evidence>
<dbReference type="GO" id="GO:0043022">
    <property type="term" value="F:ribosome binding"/>
    <property type="evidence" value="ECO:0007669"/>
    <property type="project" value="UniProtKB-ARBA"/>
</dbReference>
<feature type="domain" description="Obg" evidence="13">
    <location>
        <begin position="1"/>
        <end position="157"/>
    </location>
</feature>
<dbReference type="Gene3D" id="2.70.210.12">
    <property type="entry name" value="GTP1/OBG domain"/>
    <property type="match status" value="1"/>
</dbReference>
<dbReference type="NCBIfam" id="NF008954">
    <property type="entry name" value="PRK12296.1"/>
    <property type="match status" value="1"/>
</dbReference>
<dbReference type="InterPro" id="IPR006074">
    <property type="entry name" value="GTP1-OBG_CS"/>
</dbReference>
<evidence type="ECO:0000256" key="5">
    <source>
        <dbReference type="ARBA" id="ARBA00022741"/>
    </source>
</evidence>
<dbReference type="Gene3D" id="3.30.300.350">
    <property type="entry name" value="GTP-binding protein OBG, C-terminal domain"/>
    <property type="match status" value="1"/>
</dbReference>
<dbReference type="NCBIfam" id="NF008956">
    <property type="entry name" value="PRK12299.1"/>
    <property type="match status" value="1"/>
</dbReference>
<dbReference type="NCBIfam" id="TIGR03595">
    <property type="entry name" value="Obg_CgtA_exten"/>
    <property type="match status" value="1"/>
</dbReference>
<comment type="similarity">
    <text evidence="2 9">Belongs to the TRAFAC class OBG-HflX-like GTPase superfamily. OBG GTPase family.</text>
</comment>
<dbReference type="NCBIfam" id="TIGR02729">
    <property type="entry name" value="Obg_CgtA"/>
    <property type="match status" value="1"/>
</dbReference>
<dbReference type="SUPFAM" id="SSF82051">
    <property type="entry name" value="Obg GTP-binding protein N-terminal domain"/>
    <property type="match status" value="1"/>
</dbReference>
<dbReference type="CDD" id="cd01898">
    <property type="entry name" value="Obg"/>
    <property type="match status" value="1"/>
</dbReference>
<dbReference type="InterPro" id="IPR005225">
    <property type="entry name" value="Small_GTP-bd"/>
</dbReference>
<feature type="binding site" evidence="9">
    <location>
        <begin position="189"/>
        <end position="193"/>
    </location>
    <ligand>
        <name>GTP</name>
        <dbReference type="ChEBI" id="CHEBI:37565"/>
    </ligand>
</feature>
<dbReference type="InterPro" id="IPR036726">
    <property type="entry name" value="GTP1_OBG_dom_sf"/>
</dbReference>
<dbReference type="AlphaFoldDB" id="A0A9D1E2U0"/>
<keyword evidence="6 9" id="KW-0378">Hydrolase</keyword>
<dbReference type="InterPro" id="IPR006073">
    <property type="entry name" value="GTP-bd"/>
</dbReference>
<dbReference type="Proteomes" id="UP000824200">
    <property type="component" value="Unassembled WGS sequence"/>
</dbReference>
<comment type="function">
    <text evidence="9">An essential GTPase which binds GTP, GDP and possibly (p)ppGpp with moderate affinity, with high nucleotide exchange rates and a fairly low GTP hydrolysis rate. Plays a role in control of the cell cycle, stress response, ribosome biogenesis and in those bacteria that undergo differentiation, in morphogenesis control.</text>
</comment>
<dbReference type="PROSITE" id="PS00905">
    <property type="entry name" value="GTP1_OBG"/>
    <property type="match status" value="1"/>
</dbReference>
<keyword evidence="7 9" id="KW-0460">Magnesium</keyword>
<dbReference type="PROSITE" id="PS51883">
    <property type="entry name" value="OBG"/>
    <property type="match status" value="1"/>
</dbReference>
<proteinExistence type="inferred from homology"/>
<dbReference type="InterPro" id="IPR031167">
    <property type="entry name" value="G_OBG"/>
</dbReference>
<dbReference type="SUPFAM" id="SSF52540">
    <property type="entry name" value="P-loop containing nucleoside triphosphate hydrolases"/>
    <property type="match status" value="1"/>
</dbReference>
<dbReference type="PROSITE" id="PS51881">
    <property type="entry name" value="OCT"/>
    <property type="match status" value="1"/>
</dbReference>
<feature type="binding site" evidence="9">
    <location>
        <begin position="164"/>
        <end position="171"/>
    </location>
    <ligand>
        <name>GTP</name>
        <dbReference type="ChEBI" id="CHEBI:37565"/>
    </ligand>
</feature>
<evidence type="ECO:0000256" key="10">
    <source>
        <dbReference type="SAM" id="MobiDB-lite"/>
    </source>
</evidence>
<dbReference type="InterPro" id="IPR015349">
    <property type="entry name" value="OCT_dom"/>
</dbReference>
<evidence type="ECO:0000256" key="9">
    <source>
        <dbReference type="HAMAP-Rule" id="MF_01454"/>
    </source>
</evidence>
<evidence type="ECO:0000256" key="8">
    <source>
        <dbReference type="ARBA" id="ARBA00023134"/>
    </source>
</evidence>
<evidence type="ECO:0000259" key="13">
    <source>
        <dbReference type="PROSITE" id="PS51883"/>
    </source>
</evidence>
<comment type="caution">
    <text evidence="14">The sequence shown here is derived from an EMBL/GenBank/DDBJ whole genome shotgun (WGS) entry which is preliminary data.</text>
</comment>
<name>A0A9D1E2U0_9BACT</name>
<comment type="cofactor">
    <cofactor evidence="1 9">
        <name>Mg(2+)</name>
        <dbReference type="ChEBI" id="CHEBI:18420"/>
    </cofactor>
</comment>
<feature type="binding site" evidence="9">
    <location>
        <begin position="210"/>
        <end position="213"/>
    </location>
    <ligand>
        <name>GTP</name>
        <dbReference type="ChEBI" id="CHEBI:37565"/>
    </ligand>
</feature>
<organism evidence="14 15">
    <name type="scientific">Candidatus Fimimonas gallinarum</name>
    <dbReference type="NCBI Taxonomy" id="2840821"/>
    <lineage>
        <taxon>Bacteria</taxon>
        <taxon>Pseudomonadati</taxon>
        <taxon>Myxococcota</taxon>
        <taxon>Myxococcia</taxon>
        <taxon>Myxococcales</taxon>
        <taxon>Cystobacterineae</taxon>
        <taxon>Myxococcaceae</taxon>
        <taxon>Myxococcaceae incertae sedis</taxon>
        <taxon>Candidatus Fimimonas</taxon>
    </lineage>
</organism>
<dbReference type="PANTHER" id="PTHR11702:SF31">
    <property type="entry name" value="MITOCHONDRIAL RIBOSOME-ASSOCIATED GTPASE 2"/>
    <property type="match status" value="1"/>
</dbReference>
<evidence type="ECO:0000256" key="6">
    <source>
        <dbReference type="ARBA" id="ARBA00022801"/>
    </source>
</evidence>
<dbReference type="PRINTS" id="PR00326">
    <property type="entry name" value="GTP1OBG"/>
</dbReference>
<dbReference type="GO" id="GO:0000287">
    <property type="term" value="F:magnesium ion binding"/>
    <property type="evidence" value="ECO:0007669"/>
    <property type="project" value="InterPro"/>
</dbReference>
<dbReference type="NCBIfam" id="NF008955">
    <property type="entry name" value="PRK12297.1"/>
    <property type="match status" value="1"/>
</dbReference>
<dbReference type="SUPFAM" id="SSF102741">
    <property type="entry name" value="Obg GTP-binding protein C-terminal domain"/>
    <property type="match status" value="1"/>
</dbReference>
<dbReference type="EMBL" id="DVHL01000006">
    <property type="protein sequence ID" value="HIR65358.1"/>
    <property type="molecule type" value="Genomic_DNA"/>
</dbReference>
<dbReference type="Pfam" id="PF09269">
    <property type="entry name" value="DUF1967"/>
    <property type="match status" value="1"/>
</dbReference>
<keyword evidence="3 9" id="KW-0963">Cytoplasm</keyword>
<reference evidence="14" key="1">
    <citation type="submission" date="2020-10" db="EMBL/GenBank/DDBJ databases">
        <authorList>
            <person name="Gilroy R."/>
        </authorList>
    </citation>
    <scope>NUCLEOTIDE SEQUENCE</scope>
    <source>
        <strain evidence="14">CHK121-14286</strain>
    </source>
</reference>
<keyword evidence="4 9" id="KW-0479">Metal-binding</keyword>
<feature type="domain" description="OBG-type G" evidence="11">
    <location>
        <begin position="158"/>
        <end position="327"/>
    </location>
</feature>
<dbReference type="EC" id="3.6.5.-" evidence="9"/>
<keyword evidence="8 9" id="KW-0342">GTP-binding</keyword>